<organism evidence="3 4">
    <name type="scientific">Paenibacillus etheri</name>
    <dbReference type="NCBI Taxonomy" id="1306852"/>
    <lineage>
        <taxon>Bacteria</taxon>
        <taxon>Bacillati</taxon>
        <taxon>Bacillota</taxon>
        <taxon>Bacilli</taxon>
        <taxon>Bacillales</taxon>
        <taxon>Paenibacillaceae</taxon>
        <taxon>Paenibacillus</taxon>
    </lineage>
</organism>
<dbReference type="InterPro" id="IPR051200">
    <property type="entry name" value="Host-pathogen_enzymatic-act"/>
</dbReference>
<reference evidence="3 4" key="1">
    <citation type="journal article" date="2015" name="Int. Biodeterior. Biodegradation">
        <title>Physiological and genetic screening methods for the isolation of methyl tert-butyl ether-degrading bacteria for bioremediation purposes.</title>
        <authorList>
            <person name="Guisado I.M."/>
            <person name="Purswani J."/>
            <person name="Gonzalez Lopez J."/>
            <person name="Pozo C."/>
        </authorList>
    </citation>
    <scope>NUCLEOTIDE SEQUENCE [LARGE SCALE GENOMIC DNA]</scope>
    <source>
        <strain evidence="3 4">SH7</strain>
    </source>
</reference>
<dbReference type="InterPro" id="IPR015943">
    <property type="entry name" value="WD40/YVTN_repeat-like_dom_sf"/>
</dbReference>
<gene>
    <name evidence="3" type="ORF">UQ64_01840</name>
</gene>
<dbReference type="InterPro" id="IPR011044">
    <property type="entry name" value="Quino_amine_DH_bsu"/>
</dbReference>
<name>A0A0W1APY8_9BACL</name>
<dbReference type="Proteomes" id="UP000054709">
    <property type="component" value="Unassembled WGS sequence"/>
</dbReference>
<dbReference type="SUPFAM" id="SSF50969">
    <property type="entry name" value="YVTN repeat-like/Quinoprotein amine dehydrogenase"/>
    <property type="match status" value="1"/>
</dbReference>
<evidence type="ECO:0000256" key="1">
    <source>
        <dbReference type="ARBA" id="ARBA00022729"/>
    </source>
</evidence>
<sequence length="349" mass="38112">MAQPKVIATVRSAGPIGNIEVNVSTNRVYFVNPDTEAGTIGVLDGITNRIIARINVGRLPTQLGINPQTNRIYVTNFRDDTVSVINGRTNQVIKTVKVGRMPDNIGVNVRKNLIYVTSIAGIIFVIDGKTNQIKTKIEVGGRPSRIVINELTNRIYVTNTIKNSVSVINGNTQAIIATIKVGNNPVIPPALNVITGRIYVANNLSRFLSVINGRNNKLLQNVQLGRLQSEVVINPLTNRIYVSSAQVEGKGKLFVINGSNNKIITTKVLPTSSNITINPNTNHLFVGNFDKNHMSVYNATTFKRLVRFPLVSGSTVLNPVTNRVYVGGNDSITVIQDVSDLIFKNDAHH</sequence>
<dbReference type="PANTHER" id="PTHR47197:SF3">
    <property type="entry name" value="DIHYDRO-HEME D1 DEHYDROGENASE"/>
    <property type="match status" value="1"/>
</dbReference>
<evidence type="ECO:0000259" key="2">
    <source>
        <dbReference type="Pfam" id="PF21783"/>
    </source>
</evidence>
<dbReference type="Pfam" id="PF21783">
    <property type="entry name" value="YNCE"/>
    <property type="match status" value="1"/>
</dbReference>
<proteinExistence type="predicted"/>
<accession>A0A0W1APY8</accession>
<comment type="caution">
    <text evidence="3">The sequence shown here is derived from an EMBL/GenBank/DDBJ whole genome shotgun (WGS) entry which is preliminary data.</text>
</comment>
<dbReference type="EMBL" id="LCZJ02000065">
    <property type="protein sequence ID" value="KTD83403.1"/>
    <property type="molecule type" value="Genomic_DNA"/>
</dbReference>
<dbReference type="NCBIfam" id="TIGR02276">
    <property type="entry name" value="beta_rpt_yvtn"/>
    <property type="match status" value="2"/>
</dbReference>
<dbReference type="AlphaFoldDB" id="A0A0W1APY8"/>
<feature type="domain" description="YNCE-like beta-propeller" evidence="2">
    <location>
        <begin position="37"/>
        <end position="185"/>
    </location>
</feature>
<dbReference type="Gene3D" id="2.130.10.10">
    <property type="entry name" value="YVTN repeat-like/Quinoprotein amine dehydrogenase"/>
    <property type="match status" value="2"/>
</dbReference>
<dbReference type="OrthoDB" id="2532949at2"/>
<dbReference type="InterPro" id="IPR011964">
    <property type="entry name" value="YVTN_b-propeller_repeat"/>
</dbReference>
<protein>
    <recommendedName>
        <fullName evidence="2">YNCE-like beta-propeller domain-containing protein</fullName>
    </recommendedName>
</protein>
<dbReference type="InterPro" id="IPR048433">
    <property type="entry name" value="YNCE-like_beta-prop"/>
</dbReference>
<dbReference type="RefSeq" id="WP_060626683.1">
    <property type="nucleotide sequence ID" value="NZ_LCZJ02000065.1"/>
</dbReference>
<evidence type="ECO:0000313" key="3">
    <source>
        <dbReference type="EMBL" id="KTD83403.1"/>
    </source>
</evidence>
<evidence type="ECO:0000313" key="4">
    <source>
        <dbReference type="Proteomes" id="UP000054709"/>
    </source>
</evidence>
<keyword evidence="4" id="KW-1185">Reference proteome</keyword>
<dbReference type="PANTHER" id="PTHR47197">
    <property type="entry name" value="PROTEIN NIRF"/>
    <property type="match status" value="1"/>
</dbReference>
<keyword evidence="1" id="KW-0732">Signal</keyword>